<sequence>MNIVQLVLYYDVNGEANFGCNAIVALKCIGQKYSFNIVVSQLKMNTGLLRICFPREGCAGADHHVTVTSELSKYVNNVSSVYCLNLCWMFFQRHCEALPLGVLGSFAKVTKYSVTKH</sequence>
<evidence type="ECO:0000313" key="1">
    <source>
        <dbReference type="EMBL" id="KAJ6328910.1"/>
    </source>
</evidence>
<accession>A0ABQ9A991</accession>
<keyword evidence="2" id="KW-1185">Reference proteome</keyword>
<dbReference type="EMBL" id="JAPFFI010000022">
    <property type="protein sequence ID" value="KAJ6328910.1"/>
    <property type="molecule type" value="Genomic_DNA"/>
</dbReference>
<dbReference type="Proteomes" id="UP001141253">
    <property type="component" value="Chromosome 14"/>
</dbReference>
<evidence type="ECO:0000313" key="2">
    <source>
        <dbReference type="Proteomes" id="UP001141253"/>
    </source>
</evidence>
<proteinExistence type="predicted"/>
<gene>
    <name evidence="1" type="ORF">OIU77_010565</name>
</gene>
<comment type="caution">
    <text evidence="1">The sequence shown here is derived from an EMBL/GenBank/DDBJ whole genome shotgun (WGS) entry which is preliminary data.</text>
</comment>
<name>A0ABQ9A991_9ROSI</name>
<reference evidence="1" key="2">
    <citation type="journal article" date="2023" name="Int. J. Mol. Sci.">
        <title>De Novo Assembly and Annotation of 11 Diverse Shrub Willow (Salix) Genomes Reveals Novel Gene Organization in Sex-Linked Regions.</title>
        <authorList>
            <person name="Hyden B."/>
            <person name="Feng K."/>
            <person name="Yates T.B."/>
            <person name="Jawdy S."/>
            <person name="Cereghino C."/>
            <person name="Smart L.B."/>
            <person name="Muchero W."/>
        </authorList>
    </citation>
    <scope>NUCLEOTIDE SEQUENCE</scope>
    <source>
        <tissue evidence="1">Shoot tip</tissue>
    </source>
</reference>
<protein>
    <submittedName>
        <fullName evidence="1">Uncharacterized protein</fullName>
    </submittedName>
</protein>
<reference evidence="1" key="1">
    <citation type="submission" date="2022-10" db="EMBL/GenBank/DDBJ databases">
        <authorList>
            <person name="Hyden B.L."/>
            <person name="Feng K."/>
            <person name="Yates T."/>
            <person name="Jawdy S."/>
            <person name="Smart L.B."/>
            <person name="Muchero W."/>
        </authorList>
    </citation>
    <scope>NUCLEOTIDE SEQUENCE</scope>
    <source>
        <tissue evidence="1">Shoot tip</tissue>
    </source>
</reference>
<organism evidence="1 2">
    <name type="scientific">Salix suchowensis</name>
    <dbReference type="NCBI Taxonomy" id="1278906"/>
    <lineage>
        <taxon>Eukaryota</taxon>
        <taxon>Viridiplantae</taxon>
        <taxon>Streptophyta</taxon>
        <taxon>Embryophyta</taxon>
        <taxon>Tracheophyta</taxon>
        <taxon>Spermatophyta</taxon>
        <taxon>Magnoliopsida</taxon>
        <taxon>eudicotyledons</taxon>
        <taxon>Gunneridae</taxon>
        <taxon>Pentapetalae</taxon>
        <taxon>rosids</taxon>
        <taxon>fabids</taxon>
        <taxon>Malpighiales</taxon>
        <taxon>Salicaceae</taxon>
        <taxon>Saliceae</taxon>
        <taxon>Salix</taxon>
    </lineage>
</organism>